<dbReference type="Gene3D" id="1.10.10.10">
    <property type="entry name" value="Winged helix-like DNA-binding domain superfamily/Winged helix DNA-binding domain"/>
    <property type="match status" value="1"/>
</dbReference>
<feature type="domain" description="RNA polymerase sigma factor 70 region 4 type 2" evidence="5">
    <location>
        <begin position="39"/>
        <end position="91"/>
    </location>
</feature>
<dbReference type="GO" id="GO:0016987">
    <property type="term" value="F:sigma factor activity"/>
    <property type="evidence" value="ECO:0007669"/>
    <property type="project" value="UniProtKB-KW"/>
</dbReference>
<evidence type="ECO:0000256" key="3">
    <source>
        <dbReference type="ARBA" id="ARBA00023082"/>
    </source>
</evidence>
<keyword evidence="3" id="KW-0731">Sigma factor</keyword>
<organism evidence="6 7">
    <name type="scientific">Cellulomonas marina</name>
    <dbReference type="NCBI Taxonomy" id="988821"/>
    <lineage>
        <taxon>Bacteria</taxon>
        <taxon>Bacillati</taxon>
        <taxon>Actinomycetota</taxon>
        <taxon>Actinomycetes</taxon>
        <taxon>Micrococcales</taxon>
        <taxon>Cellulomonadaceae</taxon>
        <taxon>Cellulomonas</taxon>
    </lineage>
</organism>
<dbReference type="EMBL" id="FOKA01000018">
    <property type="protein sequence ID" value="SFB36846.1"/>
    <property type="molecule type" value="Genomic_DNA"/>
</dbReference>
<dbReference type="Pfam" id="PF08281">
    <property type="entry name" value="Sigma70_r4_2"/>
    <property type="match status" value="1"/>
</dbReference>
<evidence type="ECO:0000259" key="5">
    <source>
        <dbReference type="Pfam" id="PF08281"/>
    </source>
</evidence>
<dbReference type="SUPFAM" id="SSF88659">
    <property type="entry name" value="Sigma3 and sigma4 domains of RNA polymerase sigma factors"/>
    <property type="match status" value="1"/>
</dbReference>
<protein>
    <submittedName>
        <fullName evidence="6">RNA polymerase sigma factor, sigma-70 family</fullName>
    </submittedName>
</protein>
<dbReference type="InterPro" id="IPR013249">
    <property type="entry name" value="RNA_pol_sigma70_r4_t2"/>
</dbReference>
<keyword evidence="7" id="KW-1185">Reference proteome</keyword>
<proteinExistence type="inferred from homology"/>
<keyword evidence="4" id="KW-0804">Transcription</keyword>
<evidence type="ECO:0000256" key="4">
    <source>
        <dbReference type="ARBA" id="ARBA00023163"/>
    </source>
</evidence>
<sequence length="109" mass="12202">MRHRLVDHAKKKAADVLDEEAIAANEEHAVGASAQVVAREQLRDALAVLSERERVVLLLWLEGVPNAEIAEQQGYASAAVVSTIVNRARRRIREAFPHMADDLRPQRPY</sequence>
<gene>
    <name evidence="6" type="ORF">SAMN05421867_1187</name>
</gene>
<evidence type="ECO:0000256" key="1">
    <source>
        <dbReference type="ARBA" id="ARBA00010641"/>
    </source>
</evidence>
<dbReference type="InterPro" id="IPR013324">
    <property type="entry name" value="RNA_pol_sigma_r3/r4-like"/>
</dbReference>
<dbReference type="GO" id="GO:0006352">
    <property type="term" value="P:DNA-templated transcription initiation"/>
    <property type="evidence" value="ECO:0007669"/>
    <property type="project" value="InterPro"/>
</dbReference>
<dbReference type="STRING" id="988821.SAMN05421867_1187"/>
<comment type="similarity">
    <text evidence="1">Belongs to the sigma-70 factor family. ECF subfamily.</text>
</comment>
<evidence type="ECO:0000313" key="7">
    <source>
        <dbReference type="Proteomes" id="UP000199012"/>
    </source>
</evidence>
<dbReference type="Proteomes" id="UP000199012">
    <property type="component" value="Unassembled WGS sequence"/>
</dbReference>
<accession>A0A1I1AHM5</accession>
<name>A0A1I1AHM5_9CELL</name>
<dbReference type="InterPro" id="IPR036388">
    <property type="entry name" value="WH-like_DNA-bd_sf"/>
</dbReference>
<dbReference type="AlphaFoldDB" id="A0A1I1AHM5"/>
<evidence type="ECO:0000313" key="6">
    <source>
        <dbReference type="EMBL" id="SFB36846.1"/>
    </source>
</evidence>
<reference evidence="6 7" key="1">
    <citation type="submission" date="2016-10" db="EMBL/GenBank/DDBJ databases">
        <authorList>
            <person name="de Groot N.N."/>
        </authorList>
    </citation>
    <scope>NUCLEOTIDE SEQUENCE [LARGE SCALE GENOMIC DNA]</scope>
    <source>
        <strain evidence="6 7">CGMCC 4.6945</strain>
    </source>
</reference>
<keyword evidence="2" id="KW-0805">Transcription regulation</keyword>
<evidence type="ECO:0000256" key="2">
    <source>
        <dbReference type="ARBA" id="ARBA00023015"/>
    </source>
</evidence>
<dbReference type="GO" id="GO:0003677">
    <property type="term" value="F:DNA binding"/>
    <property type="evidence" value="ECO:0007669"/>
    <property type="project" value="InterPro"/>
</dbReference>